<dbReference type="InterPro" id="IPR002034">
    <property type="entry name" value="AIPM/Hcit_synth_CS"/>
</dbReference>
<dbReference type="InterPro" id="IPR050073">
    <property type="entry name" value="2-IPM_HCS-like"/>
</dbReference>
<dbReference type="PROSITE" id="PS50991">
    <property type="entry name" value="PYR_CT"/>
    <property type="match status" value="1"/>
</dbReference>
<dbReference type="Gene3D" id="1.10.238.260">
    <property type="match status" value="1"/>
</dbReference>
<dbReference type="PANTHER" id="PTHR10277">
    <property type="entry name" value="HOMOCITRATE SYNTHASE-RELATED"/>
    <property type="match status" value="1"/>
</dbReference>
<evidence type="ECO:0000313" key="10">
    <source>
        <dbReference type="EMBL" id="MFD1633044.1"/>
    </source>
</evidence>
<dbReference type="PANTHER" id="PTHR10277:SF9">
    <property type="entry name" value="2-ISOPROPYLMALATE SYNTHASE 1, CHLOROPLASTIC-RELATED"/>
    <property type="match status" value="1"/>
</dbReference>
<comment type="function">
    <text evidence="1">Catalyzes the condensation of the acetyl group of acetyl-CoA with 3-methyl-2-oxobutanoate (2-oxoisovalerate) to form 3-carboxy-3-hydroxy-4-methylpentanoate (2-isopropylmalate).</text>
</comment>
<proteinExistence type="predicted"/>
<dbReference type="RefSeq" id="WP_256406838.1">
    <property type="nucleotide sequence ID" value="NZ_CP187151.1"/>
</dbReference>
<keyword evidence="4" id="KW-0432">Leucine biosynthesis</keyword>
<evidence type="ECO:0000259" key="9">
    <source>
        <dbReference type="PROSITE" id="PS50991"/>
    </source>
</evidence>
<dbReference type="AlphaFoldDB" id="A0ABD6CYA5"/>
<evidence type="ECO:0000256" key="7">
    <source>
        <dbReference type="ARBA" id="ARBA00023304"/>
    </source>
</evidence>
<evidence type="ECO:0000256" key="1">
    <source>
        <dbReference type="ARBA" id="ARBA00003715"/>
    </source>
</evidence>
<evidence type="ECO:0000256" key="8">
    <source>
        <dbReference type="ARBA" id="ARBA00029993"/>
    </source>
</evidence>
<keyword evidence="11" id="KW-1185">Reference proteome</keyword>
<accession>A0ABD6CYA5</accession>
<dbReference type="Pfam" id="PF22617">
    <property type="entry name" value="HCS_D2"/>
    <property type="match status" value="1"/>
</dbReference>
<dbReference type="Gene3D" id="3.20.20.70">
    <property type="entry name" value="Aldolase class I"/>
    <property type="match status" value="1"/>
</dbReference>
<protein>
    <recommendedName>
        <fullName evidence="3">2-isopropylmalate synthase</fullName>
        <ecNumber evidence="3">2.3.3.13</ecNumber>
    </recommendedName>
    <alternativeName>
        <fullName evidence="8">Alpha-IPM synthase</fullName>
    </alternativeName>
</protein>
<evidence type="ECO:0000256" key="2">
    <source>
        <dbReference type="ARBA" id="ARBA00004689"/>
    </source>
</evidence>
<dbReference type="Proteomes" id="UP001597075">
    <property type="component" value="Unassembled WGS sequence"/>
</dbReference>
<organism evidence="10 11">
    <name type="scientific">Haloplanus ruber</name>
    <dbReference type="NCBI Taxonomy" id="869892"/>
    <lineage>
        <taxon>Archaea</taxon>
        <taxon>Methanobacteriati</taxon>
        <taxon>Methanobacteriota</taxon>
        <taxon>Stenosarchaea group</taxon>
        <taxon>Halobacteria</taxon>
        <taxon>Halobacteriales</taxon>
        <taxon>Haloferacaceae</taxon>
        <taxon>Haloplanus</taxon>
    </lineage>
</organism>
<dbReference type="InterPro" id="IPR000891">
    <property type="entry name" value="PYR_CT"/>
</dbReference>
<comment type="caution">
    <text evidence="10">The sequence shown here is derived from an EMBL/GenBank/DDBJ whole genome shotgun (WGS) entry which is preliminary data.</text>
</comment>
<evidence type="ECO:0000313" key="11">
    <source>
        <dbReference type="Proteomes" id="UP001597075"/>
    </source>
</evidence>
<dbReference type="InterPro" id="IPR054691">
    <property type="entry name" value="LeuA/HCS_post-cat"/>
</dbReference>
<evidence type="ECO:0000256" key="3">
    <source>
        <dbReference type="ARBA" id="ARBA00012973"/>
    </source>
</evidence>
<feature type="domain" description="Pyruvate carboxyltransferase" evidence="9">
    <location>
        <begin position="3"/>
        <end position="259"/>
    </location>
</feature>
<evidence type="ECO:0000256" key="4">
    <source>
        <dbReference type="ARBA" id="ARBA00022430"/>
    </source>
</evidence>
<dbReference type="Pfam" id="PF00682">
    <property type="entry name" value="HMGL-like"/>
    <property type="match status" value="1"/>
</dbReference>
<dbReference type="SUPFAM" id="SSF51569">
    <property type="entry name" value="Aldolase"/>
    <property type="match status" value="1"/>
</dbReference>
<dbReference type="EC" id="2.3.3.13" evidence="3"/>
<dbReference type="PROSITE" id="PS00816">
    <property type="entry name" value="AIPM_HOMOCIT_SYNTH_2"/>
    <property type="match status" value="1"/>
</dbReference>
<comment type="pathway">
    <text evidence="2">Amino-acid biosynthesis; L-leucine biosynthesis; L-leucine from 3-methyl-2-oxobutanoate: step 1/4.</text>
</comment>
<name>A0ABD6CYA5_9EURY</name>
<keyword evidence="7" id="KW-0100">Branched-chain amino acid biosynthesis</keyword>
<keyword evidence="6" id="KW-0808">Transferase</keyword>
<dbReference type="EMBL" id="JBHUDL010000006">
    <property type="protein sequence ID" value="MFD1633044.1"/>
    <property type="molecule type" value="Genomic_DNA"/>
</dbReference>
<keyword evidence="5" id="KW-0028">Amino-acid biosynthesis</keyword>
<dbReference type="InterPro" id="IPR013785">
    <property type="entry name" value="Aldolase_TIM"/>
</dbReference>
<dbReference type="GO" id="GO:0003852">
    <property type="term" value="F:2-isopropylmalate synthase activity"/>
    <property type="evidence" value="ECO:0007669"/>
    <property type="project" value="UniProtKB-EC"/>
</dbReference>
<sequence>MPVALRDVTIREGAQMPGRTYAVEDRVAAGRALDRLGVDAVQAGFPAVGETDRAAIRRLAADDDVAADVVGIARARVADVEAALDAEADVIEVFVPTSDRQLEHVLGESREMALSMTGEALDRAREGGARVHLTLVDGFRTDPEHLSTTFEAFPSVPTVTVADTVGARTPDRVRALVADLRDRGVDGDRLGVHFHDDLGVATANTLAAAAAGATTADVSVASLGERAGNAALERVVVADAVDGPGGDESVVAVDRSDLVPVCETVLDALGESVDPRTPILGEAVTTHESGIHTAAMLRDPGTFEPFDPADFGGERRLVFGPGSGRGSARALLDRAGIDPTDERIDRLLGVLAERGPMDAAAAAALVETAFRDV</sequence>
<dbReference type="GO" id="GO:0009098">
    <property type="term" value="P:L-leucine biosynthetic process"/>
    <property type="evidence" value="ECO:0007669"/>
    <property type="project" value="UniProtKB-KW"/>
</dbReference>
<gene>
    <name evidence="10" type="ORF">ACFSBJ_04750</name>
</gene>
<evidence type="ECO:0000256" key="6">
    <source>
        <dbReference type="ARBA" id="ARBA00022679"/>
    </source>
</evidence>
<evidence type="ECO:0000256" key="5">
    <source>
        <dbReference type="ARBA" id="ARBA00022605"/>
    </source>
</evidence>
<reference evidence="10 11" key="1">
    <citation type="journal article" date="2019" name="Int. J. Syst. Evol. Microbiol.">
        <title>The Global Catalogue of Microorganisms (GCM) 10K type strain sequencing project: providing services to taxonomists for standard genome sequencing and annotation.</title>
        <authorList>
            <consortium name="The Broad Institute Genomics Platform"/>
            <consortium name="The Broad Institute Genome Sequencing Center for Infectious Disease"/>
            <person name="Wu L."/>
            <person name="Ma J."/>
        </authorList>
    </citation>
    <scope>NUCLEOTIDE SEQUENCE [LARGE SCALE GENOMIC DNA]</scope>
    <source>
        <strain evidence="10 11">CGMCC 1.10594</strain>
    </source>
</reference>